<dbReference type="InterPro" id="IPR010982">
    <property type="entry name" value="Lambda_DNA-bd_dom_sf"/>
</dbReference>
<dbReference type="Proteomes" id="UP000829401">
    <property type="component" value="Chromosome"/>
</dbReference>
<dbReference type="GO" id="GO:0003700">
    <property type="term" value="F:DNA-binding transcription factor activity"/>
    <property type="evidence" value="ECO:0007669"/>
    <property type="project" value="TreeGrafter"/>
</dbReference>
<accession>T0DCZ7</accession>
<dbReference type="PANTHER" id="PTHR46797:SF1">
    <property type="entry name" value="METHYLPHOSPHONATE SYNTHASE"/>
    <property type="match status" value="1"/>
</dbReference>
<dbReference type="Pfam" id="PF13560">
    <property type="entry name" value="HTH_31"/>
    <property type="match status" value="1"/>
</dbReference>
<accession>A0A9E7CRV9</accession>
<evidence type="ECO:0000313" key="2">
    <source>
        <dbReference type="EMBL" id="UNO48595.1"/>
    </source>
</evidence>
<proteinExistence type="predicted"/>
<dbReference type="InterPro" id="IPR001387">
    <property type="entry name" value="Cro/C1-type_HTH"/>
</dbReference>
<reference evidence="3" key="1">
    <citation type="journal article" date="2022" name="G3 (Bethesda)">
        <title>Unveiling the complete genome sequence of Alicyclobacillus acidoterrestris DSM 3922T, a taint-producing strain.</title>
        <authorList>
            <person name="Leonardo I.C."/>
            <person name="Barreto Crespo M.T."/>
            <person name="Gaspar F.B."/>
        </authorList>
    </citation>
    <scope>NUCLEOTIDE SEQUENCE [LARGE SCALE GENOMIC DNA]</scope>
    <source>
        <strain evidence="3">DSM 3922</strain>
    </source>
</reference>
<dbReference type="eggNOG" id="COG1396">
    <property type="taxonomic scope" value="Bacteria"/>
</dbReference>
<gene>
    <name evidence="2" type="ORF">K1I37_18330</name>
</gene>
<dbReference type="EMBL" id="CP080467">
    <property type="protein sequence ID" value="UNO48595.1"/>
    <property type="molecule type" value="Genomic_DNA"/>
</dbReference>
<name>T0DCZ7_ALIAG</name>
<dbReference type="KEGG" id="aaco:K1I37_18330"/>
<dbReference type="InterPro" id="IPR050807">
    <property type="entry name" value="TransReg_Diox_bact_type"/>
</dbReference>
<dbReference type="PROSITE" id="PS50943">
    <property type="entry name" value="HTH_CROC1"/>
    <property type="match status" value="1"/>
</dbReference>
<dbReference type="PANTHER" id="PTHR46797">
    <property type="entry name" value="HTH-TYPE TRANSCRIPTIONAL REGULATOR"/>
    <property type="match status" value="1"/>
</dbReference>
<dbReference type="GO" id="GO:0005829">
    <property type="term" value="C:cytosol"/>
    <property type="evidence" value="ECO:0007669"/>
    <property type="project" value="TreeGrafter"/>
</dbReference>
<dbReference type="SMART" id="SM00530">
    <property type="entry name" value="HTH_XRE"/>
    <property type="match status" value="1"/>
</dbReference>
<dbReference type="Gene3D" id="1.10.260.40">
    <property type="entry name" value="lambda repressor-like DNA-binding domains"/>
    <property type="match status" value="1"/>
</dbReference>
<dbReference type="OrthoDB" id="2375916at2"/>
<evidence type="ECO:0000313" key="3">
    <source>
        <dbReference type="Proteomes" id="UP000829401"/>
    </source>
</evidence>
<keyword evidence="1" id="KW-0238">DNA-binding</keyword>
<organism evidence="2 3">
    <name type="scientific">Alicyclobacillus acidoterrestris (strain ATCC 49025 / DSM 3922 / CIP 106132 / NCIMB 13137 / GD3B)</name>
    <dbReference type="NCBI Taxonomy" id="1356854"/>
    <lineage>
        <taxon>Bacteria</taxon>
        <taxon>Bacillati</taxon>
        <taxon>Bacillota</taxon>
        <taxon>Bacilli</taxon>
        <taxon>Bacillales</taxon>
        <taxon>Alicyclobacillaceae</taxon>
        <taxon>Alicyclobacillus</taxon>
    </lineage>
</organism>
<protein>
    <submittedName>
        <fullName evidence="2">Helix-turn-helix domain-containing protein</fullName>
    </submittedName>
</protein>
<sequence length="124" mass="13921">MQLDLGQKLRHLREQKGWTLAEASEHTGVSISHLSAIEKGNRPNPSFFLVAKLAQAYGVPLNYFLDPVEETPENTSSEAGVAETPAAYREIAQRLAEEHALDDPSKLLELLAQYLRDRTTKYEK</sequence>
<dbReference type="RefSeq" id="WP_021296262.1">
    <property type="nucleotide sequence ID" value="NZ_AURB01000125.1"/>
</dbReference>
<dbReference type="STRING" id="1356854.N007_06100"/>
<dbReference type="GO" id="GO:0003677">
    <property type="term" value="F:DNA binding"/>
    <property type="evidence" value="ECO:0007669"/>
    <property type="project" value="UniProtKB-KW"/>
</dbReference>
<dbReference type="CDD" id="cd00093">
    <property type="entry name" value="HTH_XRE"/>
    <property type="match status" value="1"/>
</dbReference>
<evidence type="ECO:0000256" key="1">
    <source>
        <dbReference type="ARBA" id="ARBA00023125"/>
    </source>
</evidence>
<dbReference type="SUPFAM" id="SSF47413">
    <property type="entry name" value="lambda repressor-like DNA-binding domains"/>
    <property type="match status" value="1"/>
</dbReference>
<keyword evidence="3" id="KW-1185">Reference proteome</keyword>
<dbReference type="AlphaFoldDB" id="T0DCZ7"/>